<dbReference type="InterPro" id="IPR039426">
    <property type="entry name" value="TonB-dep_rcpt-like"/>
</dbReference>
<dbReference type="Pfam" id="PF13715">
    <property type="entry name" value="CarbopepD_reg_2"/>
    <property type="match status" value="1"/>
</dbReference>
<evidence type="ECO:0000256" key="8">
    <source>
        <dbReference type="PROSITE-ProRule" id="PRU01360"/>
    </source>
</evidence>
<feature type="domain" description="TonB-dependent receptor-like beta-barrel" evidence="10">
    <location>
        <begin position="322"/>
        <end position="748"/>
    </location>
</feature>
<dbReference type="PROSITE" id="PS52016">
    <property type="entry name" value="TONB_DEPENDENT_REC_3"/>
    <property type="match status" value="1"/>
</dbReference>
<keyword evidence="4 8" id="KW-0812">Transmembrane</keyword>
<reference evidence="12 13" key="1">
    <citation type="submission" date="2023-09" db="EMBL/GenBank/DDBJ databases">
        <authorList>
            <person name="Rey-Velasco X."/>
        </authorList>
    </citation>
    <scope>NUCLEOTIDE SEQUENCE [LARGE SCALE GENOMIC DNA]</scope>
    <source>
        <strain evidence="12 13">F363</strain>
    </source>
</reference>
<evidence type="ECO:0000256" key="4">
    <source>
        <dbReference type="ARBA" id="ARBA00022692"/>
    </source>
</evidence>
<evidence type="ECO:0000259" key="10">
    <source>
        <dbReference type="Pfam" id="PF00593"/>
    </source>
</evidence>
<dbReference type="PANTHER" id="PTHR30069">
    <property type="entry name" value="TONB-DEPENDENT OUTER MEMBRANE RECEPTOR"/>
    <property type="match status" value="1"/>
</dbReference>
<dbReference type="InterPro" id="IPR036942">
    <property type="entry name" value="Beta-barrel_TonB_sf"/>
</dbReference>
<keyword evidence="6 8" id="KW-0472">Membrane</keyword>
<dbReference type="InterPro" id="IPR000531">
    <property type="entry name" value="Beta-barrel_TonB"/>
</dbReference>
<keyword evidence="7 8" id="KW-0998">Cell outer membrane</keyword>
<dbReference type="RefSeq" id="WP_311533754.1">
    <property type="nucleotide sequence ID" value="NZ_JAVRHQ010000003.1"/>
</dbReference>
<dbReference type="Gene3D" id="2.60.40.1120">
    <property type="entry name" value="Carboxypeptidase-like, regulatory domain"/>
    <property type="match status" value="1"/>
</dbReference>
<accession>A0ABU3C6W6</accession>
<comment type="caution">
    <text evidence="12">The sequence shown here is derived from an EMBL/GenBank/DDBJ whole genome shotgun (WGS) entry which is preliminary data.</text>
</comment>
<keyword evidence="2 8" id="KW-0813">Transport</keyword>
<evidence type="ECO:0000256" key="5">
    <source>
        <dbReference type="ARBA" id="ARBA00023077"/>
    </source>
</evidence>
<organism evidence="12 13">
    <name type="scientific">Autumnicola tepida</name>
    <dbReference type="NCBI Taxonomy" id="3075595"/>
    <lineage>
        <taxon>Bacteria</taxon>
        <taxon>Pseudomonadati</taxon>
        <taxon>Bacteroidota</taxon>
        <taxon>Flavobacteriia</taxon>
        <taxon>Flavobacteriales</taxon>
        <taxon>Flavobacteriaceae</taxon>
        <taxon>Autumnicola</taxon>
    </lineage>
</organism>
<dbReference type="InterPro" id="IPR037066">
    <property type="entry name" value="Plug_dom_sf"/>
</dbReference>
<dbReference type="Gene3D" id="2.170.130.10">
    <property type="entry name" value="TonB-dependent receptor, plug domain"/>
    <property type="match status" value="1"/>
</dbReference>
<feature type="domain" description="TonB-dependent receptor plug" evidence="11">
    <location>
        <begin position="118"/>
        <end position="224"/>
    </location>
</feature>
<dbReference type="Pfam" id="PF07715">
    <property type="entry name" value="Plug"/>
    <property type="match status" value="1"/>
</dbReference>
<dbReference type="Gene3D" id="2.40.170.20">
    <property type="entry name" value="TonB-dependent receptor, beta-barrel domain"/>
    <property type="match status" value="1"/>
</dbReference>
<comment type="subcellular location">
    <subcellularLocation>
        <location evidence="1 8">Cell outer membrane</location>
        <topology evidence="1 8">Multi-pass membrane protein</topology>
    </subcellularLocation>
</comment>
<dbReference type="PANTHER" id="PTHR30069:SF57">
    <property type="entry name" value="TONB-DEPENDENT RECEPTOR"/>
    <property type="match status" value="1"/>
</dbReference>
<protein>
    <submittedName>
        <fullName evidence="12">TonB-dependent receptor</fullName>
    </submittedName>
</protein>
<name>A0ABU3C6W6_9FLAO</name>
<sequence>MTHTNYFFLLCFIFPLWVFAQQINLNGKVSSMGTPVPFANILLEGKTQGTSADRNGYFSLELPEGQFNLRIQAIGFKTKSLIINTENYQNRPLNIELSQDQLGLDQVVISATRNRVNLKEAPVVVNVLSPKLFNATQSISVAESLNYQPGVRVETNCQNCGFTQVRLNGLDGSYTQVLINSRAVFSALNSVYGLEQIPTSILDRIEVVRSGGSSLYGSNAIAGTINIITKDPVLNSWQVSSNLGFIDGETPDRTLNLNASVVSEDLSSGITVFGMKRDRDAYDANGDGFTELTELTNTSLGAKTFLKPDDKSKITLDITALEEYRRGGDRLDLAPHLTDITEELDHNTVIGGITYEVHNEDFSNNFSVYASGQHTGRKSFYGGLGGGRTRQDSITAANAYGNTNDLALLFGGQFTRNFKNSNDILTVGTEYNLSNTEDNIPGYNRYIDQEVNSIGTFAQYEWKPSEKFTALLGGRLDYVNVDGNYNIQNVNRISKIDQTVVSPRLTLRYKPAAAWQIRAGYARGFRAPQAFNEDLHISSVGGEPQFVILSDHLKTEYSNAYTASVNYSKNLNKLQTNFLLEGFYTDLRNPFTTVSTGASLPNGSILEEVRNGNGAYVSGANIEIGVSPSSRLTFQLGGTIQQSKYKEKQVLFEADDSNPNESNVIISEFVRNPNVYAYFTTNISVFEESSLDVTGTYTGPMTVPLVISDTGFLQLNKSDSFYDINVKLNHHIDITDSFQINVFGGVQNIFNAYQDDFDTGATRDSDYIYGPSQPRTFFFGIKFGNLHNL</sequence>
<evidence type="ECO:0000256" key="3">
    <source>
        <dbReference type="ARBA" id="ARBA00022452"/>
    </source>
</evidence>
<evidence type="ECO:0000259" key="11">
    <source>
        <dbReference type="Pfam" id="PF07715"/>
    </source>
</evidence>
<evidence type="ECO:0000256" key="7">
    <source>
        <dbReference type="ARBA" id="ARBA00023237"/>
    </source>
</evidence>
<comment type="similarity">
    <text evidence="8 9">Belongs to the TonB-dependent receptor family.</text>
</comment>
<dbReference type="EMBL" id="JAVRHQ010000003">
    <property type="protein sequence ID" value="MDT0642084.1"/>
    <property type="molecule type" value="Genomic_DNA"/>
</dbReference>
<keyword evidence="13" id="KW-1185">Reference proteome</keyword>
<keyword evidence="5 9" id="KW-0798">TonB box</keyword>
<keyword evidence="3 8" id="KW-1134">Transmembrane beta strand</keyword>
<dbReference type="SUPFAM" id="SSF49464">
    <property type="entry name" value="Carboxypeptidase regulatory domain-like"/>
    <property type="match status" value="1"/>
</dbReference>
<dbReference type="InterPro" id="IPR008969">
    <property type="entry name" value="CarboxyPept-like_regulatory"/>
</dbReference>
<evidence type="ECO:0000256" key="6">
    <source>
        <dbReference type="ARBA" id="ARBA00023136"/>
    </source>
</evidence>
<dbReference type="Proteomes" id="UP001262889">
    <property type="component" value="Unassembled WGS sequence"/>
</dbReference>
<evidence type="ECO:0000313" key="13">
    <source>
        <dbReference type="Proteomes" id="UP001262889"/>
    </source>
</evidence>
<evidence type="ECO:0000313" key="12">
    <source>
        <dbReference type="EMBL" id="MDT0642084.1"/>
    </source>
</evidence>
<dbReference type="SUPFAM" id="SSF56935">
    <property type="entry name" value="Porins"/>
    <property type="match status" value="1"/>
</dbReference>
<dbReference type="Pfam" id="PF00593">
    <property type="entry name" value="TonB_dep_Rec_b-barrel"/>
    <property type="match status" value="1"/>
</dbReference>
<evidence type="ECO:0000256" key="1">
    <source>
        <dbReference type="ARBA" id="ARBA00004571"/>
    </source>
</evidence>
<evidence type="ECO:0000256" key="9">
    <source>
        <dbReference type="RuleBase" id="RU003357"/>
    </source>
</evidence>
<proteinExistence type="inferred from homology"/>
<keyword evidence="12" id="KW-0675">Receptor</keyword>
<gene>
    <name evidence="12" type="ORF">RM553_04495</name>
</gene>
<evidence type="ECO:0000256" key="2">
    <source>
        <dbReference type="ARBA" id="ARBA00022448"/>
    </source>
</evidence>
<dbReference type="InterPro" id="IPR012910">
    <property type="entry name" value="Plug_dom"/>
</dbReference>